<keyword evidence="3" id="KW-1185">Reference proteome</keyword>
<proteinExistence type="predicted"/>
<accession>A0AAD1ZT06</accession>
<protein>
    <submittedName>
        <fullName evidence="2">Uncharacterized protein</fullName>
    </submittedName>
</protein>
<evidence type="ECO:0000313" key="2">
    <source>
        <dbReference type="EMBL" id="CAI9775022.1"/>
    </source>
</evidence>
<dbReference type="AlphaFoldDB" id="A0AAD1ZT06"/>
<dbReference type="Proteomes" id="UP000834106">
    <property type="component" value="Chromosome 13"/>
</dbReference>
<evidence type="ECO:0000313" key="3">
    <source>
        <dbReference type="Proteomes" id="UP000834106"/>
    </source>
</evidence>
<name>A0AAD1ZT06_9LAMI</name>
<dbReference type="PANTHER" id="PTHR37736:SF1">
    <property type="entry name" value="GLYCINE-RICH PROTEIN"/>
    <property type="match status" value="1"/>
</dbReference>
<dbReference type="EMBL" id="OU503048">
    <property type="protein sequence ID" value="CAI9775022.1"/>
    <property type="molecule type" value="Genomic_DNA"/>
</dbReference>
<feature type="region of interest" description="Disordered" evidence="1">
    <location>
        <begin position="98"/>
        <end position="124"/>
    </location>
</feature>
<organism evidence="2 3">
    <name type="scientific">Fraxinus pennsylvanica</name>
    <dbReference type="NCBI Taxonomy" id="56036"/>
    <lineage>
        <taxon>Eukaryota</taxon>
        <taxon>Viridiplantae</taxon>
        <taxon>Streptophyta</taxon>
        <taxon>Embryophyta</taxon>
        <taxon>Tracheophyta</taxon>
        <taxon>Spermatophyta</taxon>
        <taxon>Magnoliopsida</taxon>
        <taxon>eudicotyledons</taxon>
        <taxon>Gunneridae</taxon>
        <taxon>Pentapetalae</taxon>
        <taxon>asterids</taxon>
        <taxon>lamiids</taxon>
        <taxon>Lamiales</taxon>
        <taxon>Oleaceae</taxon>
        <taxon>Oleeae</taxon>
        <taxon>Fraxinus</taxon>
    </lineage>
</organism>
<reference evidence="2" key="1">
    <citation type="submission" date="2023-05" db="EMBL/GenBank/DDBJ databases">
        <authorList>
            <person name="Huff M."/>
        </authorList>
    </citation>
    <scope>NUCLEOTIDE SEQUENCE</scope>
</reference>
<feature type="compositionally biased region" description="Basic and acidic residues" evidence="1">
    <location>
        <begin position="108"/>
        <end position="124"/>
    </location>
</feature>
<evidence type="ECO:0000256" key="1">
    <source>
        <dbReference type="SAM" id="MobiDB-lite"/>
    </source>
</evidence>
<sequence length="124" mass="13770">MATATAPSFEMADGPVLSVINKCLRALRKKQKCIIQMEESLAQGKTLNKEQEETLHSKSTVLAGIDELEKLRRPLMAALSQEFSLALEKLQNLETSIGEHPIEVNPAEETRNTEKKKQAEPAVK</sequence>
<gene>
    <name evidence="2" type="ORF">FPE_LOCUS22452</name>
</gene>
<dbReference type="PANTHER" id="PTHR37736">
    <property type="entry name" value="GLYCINE-RICH PROTEIN"/>
    <property type="match status" value="1"/>
</dbReference>